<name>W6JY70_9MICO</name>
<accession>W6JY70</accession>
<dbReference type="Pfam" id="PF14216">
    <property type="entry name" value="DUF4326"/>
    <property type="match status" value="1"/>
</dbReference>
<proteinExistence type="predicted"/>
<keyword evidence="4" id="KW-1185">Reference proteome</keyword>
<dbReference type="Proteomes" id="UP000035763">
    <property type="component" value="Unassembled WGS sequence"/>
</dbReference>
<sequence length="222" mass="24228">MTVYVDDMLKDAAVRNGDHTVRGRWSHLMADTSSELLDFAAALGLNRSWLQKPGSPLEHFDITAGKRLRALELGAVQITYGEGGHLTRAKRAGVTFDLQLLRENPRAFEAALALPTHRPAPGRPTRVRLSRSAGFTLPPNTVSVAAPTRWANPFRPAARTPEANHAAVEHFTAYLRRNPALVEEAVAALRGRNLACWCAPYLACHADVWLALVNESAGTNHG</sequence>
<evidence type="ECO:0000259" key="2">
    <source>
        <dbReference type="Pfam" id="PF14216"/>
    </source>
</evidence>
<dbReference type="InterPro" id="IPR025475">
    <property type="entry name" value="DUF4326"/>
</dbReference>
<protein>
    <submittedName>
        <fullName evidence="3">Uncharacterized protein</fullName>
    </submittedName>
</protein>
<dbReference type="STRING" id="1193182.BN11_3140008"/>
<evidence type="ECO:0000313" key="4">
    <source>
        <dbReference type="Proteomes" id="UP000035763"/>
    </source>
</evidence>
<dbReference type="RefSeq" id="WP_201329282.1">
    <property type="nucleotide sequence ID" value="NZ_HG764815.1"/>
</dbReference>
<dbReference type="AlphaFoldDB" id="W6JY70"/>
<feature type="domain" description="DUF4326" evidence="2">
    <location>
        <begin position="131"/>
        <end position="208"/>
    </location>
</feature>
<dbReference type="InterPro" id="IPR025109">
    <property type="entry name" value="DUF4031"/>
</dbReference>
<dbReference type="Pfam" id="PF13223">
    <property type="entry name" value="DUF4031"/>
    <property type="match status" value="1"/>
</dbReference>
<feature type="domain" description="DUF4031" evidence="1">
    <location>
        <begin position="3"/>
        <end position="86"/>
    </location>
</feature>
<dbReference type="EMBL" id="CAJA01000240">
    <property type="protein sequence ID" value="CCH73696.1"/>
    <property type="molecule type" value="Genomic_DNA"/>
</dbReference>
<reference evidence="3 4" key="1">
    <citation type="journal article" date="2013" name="ISME J.">
        <title>A metabolic model for members of the genus Tetrasphaera involved in enhanced biological phosphorus removal.</title>
        <authorList>
            <person name="Kristiansen R."/>
            <person name="Nguyen H.T.T."/>
            <person name="Saunders A.M."/>
            <person name="Nielsen J.L."/>
            <person name="Wimmer R."/>
            <person name="Le V.Q."/>
            <person name="McIlroy S.J."/>
            <person name="Petrovski S."/>
            <person name="Seviour R.J."/>
            <person name="Calteau A."/>
            <person name="Nielsen K.L."/>
            <person name="Nielsen P.H."/>
        </authorList>
    </citation>
    <scope>NUCLEOTIDE SEQUENCE [LARGE SCALE GENOMIC DNA]</scope>
    <source>
        <strain evidence="3 4">Ben110</strain>
    </source>
</reference>
<evidence type="ECO:0000259" key="1">
    <source>
        <dbReference type="Pfam" id="PF13223"/>
    </source>
</evidence>
<organism evidence="3 4">
    <name type="scientific">Nostocoides australiense Ben110</name>
    <dbReference type="NCBI Taxonomy" id="1193182"/>
    <lineage>
        <taxon>Bacteria</taxon>
        <taxon>Bacillati</taxon>
        <taxon>Actinomycetota</taxon>
        <taxon>Actinomycetes</taxon>
        <taxon>Micrococcales</taxon>
        <taxon>Intrasporangiaceae</taxon>
        <taxon>Nostocoides</taxon>
    </lineage>
</organism>
<gene>
    <name evidence="3" type="ORF">BN11_3140008</name>
</gene>
<evidence type="ECO:0000313" key="3">
    <source>
        <dbReference type="EMBL" id="CCH73696.1"/>
    </source>
</evidence>
<comment type="caution">
    <text evidence="3">The sequence shown here is derived from an EMBL/GenBank/DDBJ whole genome shotgun (WGS) entry which is preliminary data.</text>
</comment>